<feature type="compositionally biased region" description="Basic and acidic residues" evidence="1">
    <location>
        <begin position="11"/>
        <end position="21"/>
    </location>
</feature>
<dbReference type="EMBL" id="CADCVT010000488">
    <property type="protein sequence ID" value="CAA9537741.1"/>
    <property type="molecule type" value="Genomic_DNA"/>
</dbReference>
<feature type="compositionally biased region" description="Basic residues" evidence="1">
    <location>
        <begin position="120"/>
        <end position="139"/>
    </location>
</feature>
<organism evidence="2">
    <name type="scientific">uncultured Solirubrobacteraceae bacterium</name>
    <dbReference type="NCBI Taxonomy" id="1162706"/>
    <lineage>
        <taxon>Bacteria</taxon>
        <taxon>Bacillati</taxon>
        <taxon>Actinomycetota</taxon>
        <taxon>Thermoleophilia</taxon>
        <taxon>Solirubrobacterales</taxon>
        <taxon>Solirubrobacteraceae</taxon>
        <taxon>environmental samples</taxon>
    </lineage>
</organism>
<evidence type="ECO:0000256" key="1">
    <source>
        <dbReference type="SAM" id="MobiDB-lite"/>
    </source>
</evidence>
<name>A0A6J4U2M9_9ACTN</name>
<evidence type="ECO:0000313" key="2">
    <source>
        <dbReference type="EMBL" id="CAA9537741.1"/>
    </source>
</evidence>
<feature type="compositionally biased region" description="Basic residues" evidence="1">
    <location>
        <begin position="157"/>
        <end position="169"/>
    </location>
</feature>
<reference evidence="2" key="1">
    <citation type="submission" date="2020-02" db="EMBL/GenBank/DDBJ databases">
        <authorList>
            <person name="Meier V. D."/>
        </authorList>
    </citation>
    <scope>NUCLEOTIDE SEQUENCE</scope>
    <source>
        <strain evidence="2">AVDCRST_MAG85</strain>
    </source>
</reference>
<dbReference type="AlphaFoldDB" id="A0A6J4U2M9"/>
<feature type="non-terminal residue" evidence="2">
    <location>
        <position position="198"/>
    </location>
</feature>
<feature type="compositionally biased region" description="Pro residues" evidence="1">
    <location>
        <begin position="183"/>
        <end position="198"/>
    </location>
</feature>
<gene>
    <name evidence="2" type="ORF">AVDCRST_MAG85-4294</name>
</gene>
<feature type="compositionally biased region" description="Low complexity" evidence="1">
    <location>
        <begin position="69"/>
        <end position="87"/>
    </location>
</feature>
<feature type="compositionally biased region" description="Basic and acidic residues" evidence="1">
    <location>
        <begin position="34"/>
        <end position="54"/>
    </location>
</feature>
<feature type="region of interest" description="Disordered" evidence="1">
    <location>
        <begin position="1"/>
        <end position="198"/>
    </location>
</feature>
<sequence length="198" mass="22129">DRAARRRRARARADLGHRGADGPRVARAVRRQRRDVVRRPGRRARGDRARADARRARRRHPAARPPQPRQRGARVAVRRPVPPAARGDPGQPVRAVHGARRPQVARERPVVAGQASPRDRRGRRHRPLLPRRRQARRHPPLPARPATEVAPPVRPRAPARRPRLRRPRPRRGDGAGGGLPPLAARPPPAPAGDPPRPL</sequence>
<protein>
    <submittedName>
        <fullName evidence="2">Uncharacterized protein</fullName>
    </submittedName>
</protein>
<proteinExistence type="predicted"/>
<feature type="non-terminal residue" evidence="2">
    <location>
        <position position="1"/>
    </location>
</feature>
<accession>A0A6J4U2M9</accession>
<feature type="compositionally biased region" description="Basic residues" evidence="1">
    <location>
        <begin position="1"/>
        <end position="10"/>
    </location>
</feature>